<dbReference type="InterPro" id="IPR003400">
    <property type="entry name" value="ExbD"/>
</dbReference>
<evidence type="ECO:0000256" key="4">
    <source>
        <dbReference type="ARBA" id="ARBA00022692"/>
    </source>
</evidence>
<keyword evidence="4 7" id="KW-0812">Transmembrane</keyword>
<proteinExistence type="inferred from homology"/>
<sequence>MPKSKVHRVPPSMDMTPLVDLGFLLVTFFMLTATARPDEPVTVDMPSSVSEIKMPETDIMLITVSKDGKVYFNLDGKYTRQELLRTMGERYGISFSDQEVARFAVMSTFGLPIGNLKDYINMGPEERKNVNQPGIPVDSANNQLKDWIVFSRMANQKVRIAIKGDSDSSYPVVEKVVNTLIDNKVNRFNLITNMEMNKKPS</sequence>
<keyword evidence="9" id="KW-1185">Reference proteome</keyword>
<keyword evidence="6" id="KW-0472">Membrane</keyword>
<evidence type="ECO:0000256" key="2">
    <source>
        <dbReference type="ARBA" id="ARBA00005811"/>
    </source>
</evidence>
<comment type="similarity">
    <text evidence="2 7">Belongs to the ExbD/TolR family.</text>
</comment>
<dbReference type="GO" id="GO:0005886">
    <property type="term" value="C:plasma membrane"/>
    <property type="evidence" value="ECO:0007669"/>
    <property type="project" value="UniProtKB-SubCell"/>
</dbReference>
<protein>
    <submittedName>
        <fullName evidence="8">Biopolymer transporter ExbD</fullName>
    </submittedName>
</protein>
<dbReference type="Proteomes" id="UP001319180">
    <property type="component" value="Unassembled WGS sequence"/>
</dbReference>
<dbReference type="PANTHER" id="PTHR30558:SF3">
    <property type="entry name" value="BIOPOLYMER TRANSPORT PROTEIN EXBD-RELATED"/>
    <property type="match status" value="1"/>
</dbReference>
<organism evidence="8 9">
    <name type="scientific">Dawidia soli</name>
    <dbReference type="NCBI Taxonomy" id="2782352"/>
    <lineage>
        <taxon>Bacteria</taxon>
        <taxon>Pseudomonadati</taxon>
        <taxon>Bacteroidota</taxon>
        <taxon>Cytophagia</taxon>
        <taxon>Cytophagales</taxon>
        <taxon>Chryseotaleaceae</taxon>
        <taxon>Dawidia</taxon>
    </lineage>
</organism>
<keyword evidence="5" id="KW-1133">Transmembrane helix</keyword>
<evidence type="ECO:0000256" key="3">
    <source>
        <dbReference type="ARBA" id="ARBA00022475"/>
    </source>
</evidence>
<reference evidence="8 9" key="1">
    <citation type="submission" date="2021-05" db="EMBL/GenBank/DDBJ databases">
        <title>A Polyphasic approach of four new species of the genus Ohtaekwangia: Ohtaekwangia histidinii sp. nov., Ohtaekwangia cretensis sp. nov., Ohtaekwangia indiensis sp. nov., Ohtaekwangia reichenbachii sp. nov. from diverse environment.</title>
        <authorList>
            <person name="Octaviana S."/>
        </authorList>
    </citation>
    <scope>NUCLEOTIDE SEQUENCE [LARGE SCALE GENOMIC DNA]</scope>
    <source>
        <strain evidence="8 9">PWU37</strain>
    </source>
</reference>
<comment type="subcellular location">
    <subcellularLocation>
        <location evidence="1">Cell membrane</location>
        <topology evidence="1">Single-pass membrane protein</topology>
    </subcellularLocation>
    <subcellularLocation>
        <location evidence="7">Cell membrane</location>
        <topology evidence="7">Single-pass type II membrane protein</topology>
    </subcellularLocation>
</comment>
<evidence type="ECO:0000313" key="8">
    <source>
        <dbReference type="EMBL" id="MBT1689719.1"/>
    </source>
</evidence>
<dbReference type="GO" id="GO:0015031">
    <property type="term" value="P:protein transport"/>
    <property type="evidence" value="ECO:0007669"/>
    <property type="project" value="UniProtKB-KW"/>
</dbReference>
<comment type="caution">
    <text evidence="8">The sequence shown here is derived from an EMBL/GenBank/DDBJ whole genome shotgun (WGS) entry which is preliminary data.</text>
</comment>
<dbReference type="PANTHER" id="PTHR30558">
    <property type="entry name" value="EXBD MEMBRANE COMPONENT OF PMF-DRIVEN MACROMOLECULE IMPORT SYSTEM"/>
    <property type="match status" value="1"/>
</dbReference>
<keyword evidence="7" id="KW-0813">Transport</keyword>
<accession>A0AAP2GFQ5</accession>
<dbReference type="AlphaFoldDB" id="A0AAP2GFQ5"/>
<dbReference type="EMBL" id="JAHESC010000046">
    <property type="protein sequence ID" value="MBT1689719.1"/>
    <property type="molecule type" value="Genomic_DNA"/>
</dbReference>
<evidence type="ECO:0000256" key="6">
    <source>
        <dbReference type="ARBA" id="ARBA00023136"/>
    </source>
</evidence>
<dbReference type="Pfam" id="PF02472">
    <property type="entry name" value="ExbD"/>
    <property type="match status" value="1"/>
</dbReference>
<evidence type="ECO:0000256" key="7">
    <source>
        <dbReference type="RuleBase" id="RU003879"/>
    </source>
</evidence>
<evidence type="ECO:0000256" key="5">
    <source>
        <dbReference type="ARBA" id="ARBA00022989"/>
    </source>
</evidence>
<evidence type="ECO:0000313" key="9">
    <source>
        <dbReference type="Proteomes" id="UP001319180"/>
    </source>
</evidence>
<keyword evidence="7" id="KW-0653">Protein transport</keyword>
<dbReference type="RefSeq" id="WP_254092941.1">
    <property type="nucleotide sequence ID" value="NZ_JAHESC010000046.1"/>
</dbReference>
<gene>
    <name evidence="8" type="ORF">KK078_24370</name>
</gene>
<dbReference type="GO" id="GO:0022857">
    <property type="term" value="F:transmembrane transporter activity"/>
    <property type="evidence" value="ECO:0007669"/>
    <property type="project" value="InterPro"/>
</dbReference>
<keyword evidence="3" id="KW-1003">Cell membrane</keyword>
<evidence type="ECO:0000256" key="1">
    <source>
        <dbReference type="ARBA" id="ARBA00004162"/>
    </source>
</evidence>
<name>A0AAP2GFQ5_9BACT</name>